<dbReference type="GO" id="GO:0003677">
    <property type="term" value="F:DNA binding"/>
    <property type="evidence" value="ECO:0007669"/>
    <property type="project" value="UniProtKB-KW"/>
</dbReference>
<dbReference type="Gene3D" id="1.10.10.10">
    <property type="entry name" value="Winged helix-like DNA-binding domain superfamily/Winged helix DNA-binding domain"/>
    <property type="match status" value="1"/>
</dbReference>
<evidence type="ECO:0000313" key="3">
    <source>
        <dbReference type="Proteomes" id="UP000694660"/>
    </source>
</evidence>
<dbReference type="GO" id="GO:0006950">
    <property type="term" value="P:response to stress"/>
    <property type="evidence" value="ECO:0007669"/>
    <property type="project" value="TreeGrafter"/>
</dbReference>
<accession>A0A944D7K9</accession>
<comment type="caution">
    <text evidence="2">The sequence shown here is derived from an EMBL/GenBank/DDBJ whole genome shotgun (WGS) entry which is preliminary data.</text>
</comment>
<dbReference type="SMART" id="SM00347">
    <property type="entry name" value="HTH_MARR"/>
    <property type="match status" value="1"/>
</dbReference>
<dbReference type="EMBL" id="JAEKFT010000002">
    <property type="protein sequence ID" value="MBT0959986.1"/>
    <property type="molecule type" value="Genomic_DNA"/>
</dbReference>
<name>A0A944D7K9_DENI1</name>
<feature type="domain" description="HTH marR-type" evidence="1">
    <location>
        <begin position="1"/>
        <end position="131"/>
    </location>
</feature>
<dbReference type="SUPFAM" id="SSF46785">
    <property type="entry name" value="Winged helix' DNA-binding domain"/>
    <property type="match status" value="1"/>
</dbReference>
<dbReference type="Pfam" id="PF12802">
    <property type="entry name" value="MarR_2"/>
    <property type="match status" value="1"/>
</dbReference>
<dbReference type="InterPro" id="IPR000835">
    <property type="entry name" value="HTH_MarR-typ"/>
</dbReference>
<dbReference type="PANTHER" id="PTHR33164:SF43">
    <property type="entry name" value="HTH-TYPE TRANSCRIPTIONAL REPRESSOR YETL"/>
    <property type="match status" value="1"/>
</dbReference>
<dbReference type="RefSeq" id="WP_214359747.1">
    <property type="nucleotide sequence ID" value="NZ_JAEKFT010000002.1"/>
</dbReference>
<protein>
    <submittedName>
        <fullName evidence="2">Winged helix DNA-binding protein</fullName>
    </submittedName>
</protein>
<dbReference type="InterPro" id="IPR039422">
    <property type="entry name" value="MarR/SlyA-like"/>
</dbReference>
<dbReference type="InterPro" id="IPR036390">
    <property type="entry name" value="WH_DNA-bd_sf"/>
</dbReference>
<dbReference type="PANTHER" id="PTHR33164">
    <property type="entry name" value="TRANSCRIPTIONAL REGULATOR, MARR FAMILY"/>
    <property type="match status" value="1"/>
</dbReference>
<dbReference type="InterPro" id="IPR036388">
    <property type="entry name" value="WH-like_DNA-bd_sf"/>
</dbReference>
<evidence type="ECO:0000313" key="2">
    <source>
        <dbReference type="EMBL" id="MBT0959986.1"/>
    </source>
</evidence>
<proteinExistence type="predicted"/>
<organism evidence="2 3">
    <name type="scientific">Denitromonas iodatirespirans</name>
    <dbReference type="NCBI Taxonomy" id="2795389"/>
    <lineage>
        <taxon>Bacteria</taxon>
        <taxon>Pseudomonadati</taxon>
        <taxon>Pseudomonadota</taxon>
        <taxon>Betaproteobacteria</taxon>
        <taxon>Rhodocyclales</taxon>
        <taxon>Zoogloeaceae</taxon>
        <taxon>Denitromonas</taxon>
    </lineage>
</organism>
<dbReference type="PROSITE" id="PS50995">
    <property type="entry name" value="HTH_MARR_2"/>
    <property type="match status" value="1"/>
</dbReference>
<dbReference type="AlphaFoldDB" id="A0A944D7K9"/>
<keyword evidence="2" id="KW-0238">DNA-binding</keyword>
<keyword evidence="3" id="KW-1185">Reference proteome</keyword>
<dbReference type="Proteomes" id="UP000694660">
    <property type="component" value="Unassembled WGS sequence"/>
</dbReference>
<reference evidence="3" key="1">
    <citation type="journal article" date="2022" name="ISME J.">
        <title>Genetic and phylogenetic analysis of dissimilatory iodate-reducing bacteria identifies potential niches across the world's oceans.</title>
        <authorList>
            <person name="Reyes-Umana V."/>
            <person name="Henning Z."/>
            <person name="Lee K."/>
            <person name="Barnum T.P."/>
            <person name="Coates J.D."/>
        </authorList>
    </citation>
    <scope>NUCLEOTIDE SEQUENCE [LARGE SCALE GENOMIC DNA]</scope>
    <source>
        <strain evidence="3">IR12</strain>
    </source>
</reference>
<gene>
    <name evidence="2" type="ORF">I8J34_02260</name>
</gene>
<sequence length="137" mass="15287">MDAVHEVMHLFRAMQYRVLRETPHELSHMEFKVLAYFARHPGATLSDLVLHASRDKAQIARLIAGLRTKALLEAEADPKDRRTSRVRVTAAGARVHALLEAQSHALAVRAVAGLDDAEARRLLALLDRVRRNLLDAG</sequence>
<evidence type="ECO:0000259" key="1">
    <source>
        <dbReference type="PROSITE" id="PS50995"/>
    </source>
</evidence>
<dbReference type="GO" id="GO:0003700">
    <property type="term" value="F:DNA-binding transcription factor activity"/>
    <property type="evidence" value="ECO:0007669"/>
    <property type="project" value="InterPro"/>
</dbReference>